<name>E3KL66_PUCGT</name>
<dbReference type="GeneID" id="10527018"/>
<dbReference type="VEuPathDB" id="FungiDB:PGTG_11210"/>
<keyword evidence="3" id="KW-1185">Reference proteome</keyword>
<dbReference type="KEGG" id="pgr:PGTG_11210"/>
<dbReference type="OrthoDB" id="2497737at2759"/>
<evidence type="ECO:0000313" key="2">
    <source>
        <dbReference type="EMBL" id="EFP85041.1"/>
    </source>
</evidence>
<dbReference type="EMBL" id="DS178293">
    <property type="protein sequence ID" value="EFP85041.1"/>
    <property type="molecule type" value="Genomic_DNA"/>
</dbReference>
<dbReference type="GO" id="GO:0005634">
    <property type="term" value="C:nucleus"/>
    <property type="evidence" value="ECO:0000318"/>
    <property type="project" value="GO_Central"/>
</dbReference>
<dbReference type="RefSeq" id="XP_003329460.1">
    <property type="nucleotide sequence ID" value="XM_003329412.1"/>
</dbReference>
<protein>
    <recommendedName>
        <fullName evidence="4">Zinc-finger domain-containing protein</fullName>
    </recommendedName>
</protein>
<dbReference type="HOGENOM" id="CLU_1939192_0_0_1"/>
<dbReference type="Proteomes" id="UP000008783">
    <property type="component" value="Unassembled WGS sequence"/>
</dbReference>
<accession>E3KL66</accession>
<feature type="region of interest" description="Disordered" evidence="1">
    <location>
        <begin position="106"/>
        <end position="130"/>
    </location>
</feature>
<dbReference type="AlphaFoldDB" id="E3KL66"/>
<dbReference type="InParanoid" id="E3KL66"/>
<feature type="region of interest" description="Disordered" evidence="1">
    <location>
        <begin position="56"/>
        <end position="84"/>
    </location>
</feature>
<gene>
    <name evidence="2" type="ORF">PGTG_11210</name>
</gene>
<evidence type="ECO:0000256" key="1">
    <source>
        <dbReference type="SAM" id="MobiDB-lite"/>
    </source>
</evidence>
<feature type="compositionally biased region" description="Basic and acidic residues" evidence="1">
    <location>
        <begin position="56"/>
        <end position="82"/>
    </location>
</feature>
<organism evidence="2 3">
    <name type="scientific">Puccinia graminis f. sp. tritici (strain CRL 75-36-700-3 / race SCCL)</name>
    <name type="common">Black stem rust fungus</name>
    <dbReference type="NCBI Taxonomy" id="418459"/>
    <lineage>
        <taxon>Eukaryota</taxon>
        <taxon>Fungi</taxon>
        <taxon>Dikarya</taxon>
        <taxon>Basidiomycota</taxon>
        <taxon>Pucciniomycotina</taxon>
        <taxon>Pucciniomycetes</taxon>
        <taxon>Pucciniales</taxon>
        <taxon>Pucciniaceae</taxon>
        <taxon>Puccinia</taxon>
    </lineage>
</organism>
<evidence type="ECO:0008006" key="4">
    <source>
        <dbReference type="Google" id="ProtNLM"/>
    </source>
</evidence>
<reference evidence="3" key="2">
    <citation type="journal article" date="2011" name="Proc. Natl. Acad. Sci. U.S.A.">
        <title>Obligate biotrophy features unraveled by the genomic analysis of rust fungi.</title>
        <authorList>
            <person name="Duplessis S."/>
            <person name="Cuomo C.A."/>
            <person name="Lin Y.-C."/>
            <person name="Aerts A."/>
            <person name="Tisserant E."/>
            <person name="Veneault-Fourrey C."/>
            <person name="Joly D.L."/>
            <person name="Hacquard S."/>
            <person name="Amselem J."/>
            <person name="Cantarel B.L."/>
            <person name="Chiu R."/>
            <person name="Coutinho P.M."/>
            <person name="Feau N."/>
            <person name="Field M."/>
            <person name="Frey P."/>
            <person name="Gelhaye E."/>
            <person name="Goldberg J."/>
            <person name="Grabherr M.G."/>
            <person name="Kodira C.D."/>
            <person name="Kohler A."/>
            <person name="Kuees U."/>
            <person name="Lindquist E.A."/>
            <person name="Lucas S.M."/>
            <person name="Mago R."/>
            <person name="Mauceli E."/>
            <person name="Morin E."/>
            <person name="Murat C."/>
            <person name="Pangilinan J.L."/>
            <person name="Park R."/>
            <person name="Pearson M."/>
            <person name="Quesneville H."/>
            <person name="Rouhier N."/>
            <person name="Sakthikumar S."/>
            <person name="Salamov A.A."/>
            <person name="Schmutz J."/>
            <person name="Selles B."/>
            <person name="Shapiro H."/>
            <person name="Tanguay P."/>
            <person name="Tuskan G.A."/>
            <person name="Henrissat B."/>
            <person name="Van de Peer Y."/>
            <person name="Rouze P."/>
            <person name="Ellis J.G."/>
            <person name="Dodds P.N."/>
            <person name="Schein J.E."/>
            <person name="Zhong S."/>
            <person name="Hamelin R.C."/>
            <person name="Grigoriev I.V."/>
            <person name="Szabo L.J."/>
            <person name="Martin F."/>
        </authorList>
    </citation>
    <scope>NUCLEOTIDE SEQUENCE [LARGE SCALE GENOMIC DNA]</scope>
    <source>
        <strain evidence="3">CRL 75-36-700-3 / race SCCL</strain>
    </source>
</reference>
<sequence>MPKLRGPLFKFVPGGKILCMKCRNICPCASCRRARGERGVMGNGLNGFYDLMRDETKTEAPLRKTKRKEREQVKPSRLDKVHVPRPSRRLSFRWTRYTYLETGEPGGVPPGCVTSASLGRGEKKGKKRVP</sequence>
<evidence type="ECO:0000313" key="3">
    <source>
        <dbReference type="Proteomes" id="UP000008783"/>
    </source>
</evidence>
<reference key="1">
    <citation type="submission" date="2007-01" db="EMBL/GenBank/DDBJ databases">
        <title>The Genome Sequence of Puccinia graminis f. sp. tritici Strain CRL 75-36-700-3.</title>
        <authorList>
            <consortium name="The Broad Institute Genome Sequencing Platform"/>
            <person name="Birren B."/>
            <person name="Lander E."/>
            <person name="Galagan J."/>
            <person name="Nusbaum C."/>
            <person name="Devon K."/>
            <person name="Cuomo C."/>
            <person name="Jaffe D."/>
            <person name="Butler J."/>
            <person name="Alvarez P."/>
            <person name="Gnerre S."/>
            <person name="Grabherr M."/>
            <person name="Mauceli E."/>
            <person name="Brockman W."/>
            <person name="Young S."/>
            <person name="LaButti K."/>
            <person name="Sykes S."/>
            <person name="DeCaprio D."/>
            <person name="Crawford M."/>
            <person name="Koehrsen M."/>
            <person name="Engels R."/>
            <person name="Montgomery P."/>
            <person name="Pearson M."/>
            <person name="Howarth C."/>
            <person name="Larson L."/>
            <person name="White J."/>
            <person name="Zeng Q."/>
            <person name="Kodira C."/>
            <person name="Yandava C."/>
            <person name="Alvarado L."/>
            <person name="O'Leary S."/>
            <person name="Szabo L."/>
            <person name="Dean R."/>
            <person name="Schein J."/>
        </authorList>
    </citation>
    <scope>NUCLEOTIDE SEQUENCE</scope>
    <source>
        <strain>CRL 75-36-700-3</strain>
    </source>
</reference>
<proteinExistence type="predicted"/>